<dbReference type="Pfam" id="PF01602">
    <property type="entry name" value="Adaptin_N"/>
    <property type="match status" value="1"/>
</dbReference>
<evidence type="ECO:0000256" key="2">
    <source>
        <dbReference type="ARBA" id="ARBA00022448"/>
    </source>
</evidence>
<dbReference type="Proteomes" id="UP001652625">
    <property type="component" value="Chromosome 12"/>
</dbReference>
<dbReference type="InterPro" id="IPR028269">
    <property type="entry name" value="AP4E1_C"/>
</dbReference>
<evidence type="ECO:0000256" key="4">
    <source>
        <dbReference type="ARBA" id="ARBA00023136"/>
    </source>
</evidence>
<evidence type="ECO:0000259" key="6">
    <source>
        <dbReference type="Pfam" id="PF01602"/>
    </source>
</evidence>
<reference evidence="9" key="1">
    <citation type="submission" date="2025-08" db="UniProtKB">
        <authorList>
            <consortium name="RefSeq"/>
        </authorList>
    </citation>
    <scope>IDENTIFICATION</scope>
</reference>
<feature type="compositionally biased region" description="Low complexity" evidence="5">
    <location>
        <begin position="710"/>
        <end position="725"/>
    </location>
</feature>
<dbReference type="InterPro" id="IPR016024">
    <property type="entry name" value="ARM-type_fold"/>
</dbReference>
<feature type="domain" description="AP-4 complex subunit epsilon-1 C-terminal" evidence="7">
    <location>
        <begin position="1083"/>
        <end position="1152"/>
    </location>
</feature>
<sequence>MEGLNIPGFANISSKVSGSFQQLIKDLGESKTITQTDQIIFQEISYLKKKITEPKLSSKQQKENLIRLLYCQMLGHNVSFACMEVVKFTQQKNLIEKRVAYLVLGILLEEKNDVECMMSIGSIQRDLKSTNLLEVSLGLQGACELATRDMLQAIINQVVTLLKHKSEIVRKRAIMVLLKFYEIRPKDIDLSLFSNALLDTDPGVMGVALNAYLLLIYTDCMPYKHLVPVFVSILKQITSGKLHSGFNFNEIPSPWVQIKLLQILAQLGKNDKNCSEKMYPVLNMCLENTSMHAGIGCAVTYECMKTIATVYPDSSLINLASSKAALLLTSQNYNLKYLGVTMLSELVNINMSYASQHQMVVIEFLSDNDETLKRKALDLLYRLTNEHNVKVVCEKLTEYLQNTVDDFIKDNLVIRISTLAERYSPDIEWYIDIMTNILQVGGDSVQKDVVLNMMKIIEKGVDEDDNDEDGSLSDDLRRHAVISYISLLYSGIFLSDTFIQLICWVVGEYFTLVGGYSATELVDKFYELLDFPFKDLVTQCWVVSAIAKLVSIFDDIHIRPVEKIHFKTIDARQRYIEMCNLKTYSKSTISCKCNLKQFDSNLPFLDEFVNSCLQKGVKSYSPHYTSKQKMEVSLENVELIYEHRSVIKKPDSSITEKIKMNEVTKKETKNKKMLNPVKELWTREGYIANKKDSQSPALSNTVISEAIPVSTDSQSASSSQNSSDDSSSKILISTPLVQNFLVDKNKQVLAQQLFGAIGNSALPVAKNKKFQKKVTTNLLEISHEESITKSEIQSSDYIRNQFIDLKTDSVNLLESAMNTSMVISNNIESKNLTTDSVNLFGSTMNTSMATNNNIESKNCDAELKTIYQSISSPMFPIEHSNNHTIDKEEIDYLLPSEPMNSSVNLLDDLVSPNSSFVLGLSLKQKNNLPERYITFKKSVKITELSFDVNMRVTLQYIFTKKDLAVVIEIINKTACKLTSINMTVKLPENLTHTEKPTVFSFEELSGMESHVCVLDVQFQSPSLNMVMTGCLCYRDSSFTEKKQFFDHLFQLTTFLRKTRIDFEIFKEKWNNKTLYDKHERILKELKVENLANWMKIADIYPVHILENEIIGATSVLLSPEILLHFKLTKNHTDLWVKSQSKLLNDMFLKYCITTI</sequence>
<dbReference type="InterPro" id="IPR002553">
    <property type="entry name" value="Clathrin/coatomer_adapt-like_N"/>
</dbReference>
<dbReference type="InterPro" id="IPR050840">
    <property type="entry name" value="Adaptor_Complx_Large_Subunit"/>
</dbReference>
<organism evidence="8 9">
    <name type="scientific">Hydra vulgaris</name>
    <name type="common">Hydra</name>
    <name type="synonym">Hydra attenuata</name>
    <dbReference type="NCBI Taxonomy" id="6087"/>
    <lineage>
        <taxon>Eukaryota</taxon>
        <taxon>Metazoa</taxon>
        <taxon>Cnidaria</taxon>
        <taxon>Hydrozoa</taxon>
        <taxon>Hydroidolina</taxon>
        <taxon>Anthoathecata</taxon>
        <taxon>Aplanulata</taxon>
        <taxon>Hydridae</taxon>
        <taxon>Hydra</taxon>
    </lineage>
</organism>
<dbReference type="SUPFAM" id="SSF48371">
    <property type="entry name" value="ARM repeat"/>
    <property type="match status" value="1"/>
</dbReference>
<keyword evidence="4" id="KW-0472">Membrane</keyword>
<keyword evidence="8" id="KW-1185">Reference proteome</keyword>
<protein>
    <submittedName>
        <fullName evidence="9">Uncharacterized protein LOC105846624 isoform X5</fullName>
    </submittedName>
</protein>
<evidence type="ECO:0000256" key="1">
    <source>
        <dbReference type="ARBA" id="ARBA00004308"/>
    </source>
</evidence>
<evidence type="ECO:0000313" key="8">
    <source>
        <dbReference type="Proteomes" id="UP001652625"/>
    </source>
</evidence>
<proteinExistence type="predicted"/>
<dbReference type="Gene3D" id="1.25.10.10">
    <property type="entry name" value="Leucine-rich Repeat Variant"/>
    <property type="match status" value="1"/>
</dbReference>
<name>A0ABM4D8X0_HYDVU</name>
<keyword evidence="3" id="KW-0653">Protein transport</keyword>
<keyword evidence="2" id="KW-0813">Transport</keyword>
<comment type="subcellular location">
    <subcellularLocation>
        <location evidence="1">Endomembrane system</location>
    </subcellularLocation>
</comment>
<dbReference type="Pfam" id="PF14807">
    <property type="entry name" value="AP4E_app_platf"/>
    <property type="match status" value="1"/>
</dbReference>
<dbReference type="GeneID" id="105846624"/>
<dbReference type="RefSeq" id="XP_065670784.1">
    <property type="nucleotide sequence ID" value="XM_065814712.1"/>
</dbReference>
<evidence type="ECO:0000313" key="9">
    <source>
        <dbReference type="RefSeq" id="XP_065670784.1"/>
    </source>
</evidence>
<evidence type="ECO:0000256" key="5">
    <source>
        <dbReference type="SAM" id="MobiDB-lite"/>
    </source>
</evidence>
<dbReference type="InterPro" id="IPR011989">
    <property type="entry name" value="ARM-like"/>
</dbReference>
<feature type="domain" description="Clathrin/coatomer adaptor adaptin-like N-terminal" evidence="6">
    <location>
        <begin position="39"/>
        <end position="554"/>
    </location>
</feature>
<evidence type="ECO:0000256" key="3">
    <source>
        <dbReference type="ARBA" id="ARBA00022927"/>
    </source>
</evidence>
<feature type="region of interest" description="Disordered" evidence="5">
    <location>
        <begin position="709"/>
        <end position="728"/>
    </location>
</feature>
<gene>
    <name evidence="9" type="primary">LOC105846624</name>
</gene>
<evidence type="ECO:0000259" key="7">
    <source>
        <dbReference type="Pfam" id="PF14807"/>
    </source>
</evidence>
<dbReference type="PANTHER" id="PTHR22780">
    <property type="entry name" value="ADAPTIN, ALPHA/GAMMA/EPSILON"/>
    <property type="match status" value="1"/>
</dbReference>
<accession>A0ABM4D8X0</accession>